<sequence>MNKSKMPEHSFLVVDDNPDDFFAVRRGLQKAGVKNPLLHCESGEEALEQLRAAAAASGLPALVLLDVNMPGMKGAEVLATIRADSAMAGLPVIMLTSSDDDRDVHAAFKGHASGYLNKPLEVEALERALERLRGVKVELLR</sequence>
<keyword evidence="4" id="KW-1185">Reference proteome</keyword>
<protein>
    <recommendedName>
        <fullName evidence="2">Response regulatory domain-containing protein</fullName>
    </recommendedName>
</protein>
<evidence type="ECO:0000256" key="1">
    <source>
        <dbReference type="PROSITE-ProRule" id="PRU00169"/>
    </source>
</evidence>
<evidence type="ECO:0000259" key="2">
    <source>
        <dbReference type="PROSITE" id="PS50110"/>
    </source>
</evidence>
<dbReference type="InterPro" id="IPR052893">
    <property type="entry name" value="TCS_response_regulator"/>
</dbReference>
<dbReference type="Proteomes" id="UP000238220">
    <property type="component" value="Unassembled WGS sequence"/>
</dbReference>
<dbReference type="SMART" id="SM00448">
    <property type="entry name" value="REC"/>
    <property type="match status" value="1"/>
</dbReference>
<dbReference type="AlphaFoldDB" id="A0A2S5THW4"/>
<name>A0A2S5THW4_9GAMM</name>
<organism evidence="3 4">
    <name type="scientific">Solimonas fluminis</name>
    <dbReference type="NCBI Taxonomy" id="2086571"/>
    <lineage>
        <taxon>Bacteria</taxon>
        <taxon>Pseudomonadati</taxon>
        <taxon>Pseudomonadota</taxon>
        <taxon>Gammaproteobacteria</taxon>
        <taxon>Nevskiales</taxon>
        <taxon>Nevskiaceae</taxon>
        <taxon>Solimonas</taxon>
    </lineage>
</organism>
<accession>A0A2S5THW4</accession>
<gene>
    <name evidence="3" type="ORF">C3942_07350</name>
</gene>
<dbReference type="OrthoDB" id="9793549at2"/>
<comment type="caution">
    <text evidence="3">The sequence shown here is derived from an EMBL/GenBank/DDBJ whole genome shotgun (WGS) entry which is preliminary data.</text>
</comment>
<reference evidence="3 4" key="1">
    <citation type="submission" date="2018-02" db="EMBL/GenBank/DDBJ databases">
        <title>Genome sequencing of Solimonas sp. HR-BB.</title>
        <authorList>
            <person name="Lee Y."/>
            <person name="Jeon C.O."/>
        </authorList>
    </citation>
    <scope>NUCLEOTIDE SEQUENCE [LARGE SCALE GENOMIC DNA]</scope>
    <source>
        <strain evidence="3 4">HR-BB</strain>
    </source>
</reference>
<dbReference type="InterPro" id="IPR001789">
    <property type="entry name" value="Sig_transdc_resp-reg_receiver"/>
</dbReference>
<dbReference type="RefSeq" id="WP_104229727.1">
    <property type="nucleotide sequence ID" value="NZ_PSNW01000003.1"/>
</dbReference>
<dbReference type="Gene3D" id="3.40.50.2300">
    <property type="match status" value="1"/>
</dbReference>
<keyword evidence="1" id="KW-0597">Phosphoprotein</keyword>
<dbReference type="PROSITE" id="PS50110">
    <property type="entry name" value="RESPONSE_REGULATORY"/>
    <property type="match status" value="1"/>
</dbReference>
<dbReference type="CDD" id="cd17557">
    <property type="entry name" value="REC_Rcp-like"/>
    <property type="match status" value="1"/>
</dbReference>
<proteinExistence type="predicted"/>
<feature type="modified residue" description="4-aspartylphosphate" evidence="1">
    <location>
        <position position="66"/>
    </location>
</feature>
<dbReference type="GO" id="GO:0000160">
    <property type="term" value="P:phosphorelay signal transduction system"/>
    <property type="evidence" value="ECO:0007669"/>
    <property type="project" value="InterPro"/>
</dbReference>
<evidence type="ECO:0000313" key="4">
    <source>
        <dbReference type="Proteomes" id="UP000238220"/>
    </source>
</evidence>
<evidence type="ECO:0000313" key="3">
    <source>
        <dbReference type="EMBL" id="PPE74569.1"/>
    </source>
</evidence>
<dbReference type="Pfam" id="PF00072">
    <property type="entry name" value="Response_reg"/>
    <property type="match status" value="1"/>
</dbReference>
<dbReference type="EMBL" id="PSNW01000003">
    <property type="protein sequence ID" value="PPE74569.1"/>
    <property type="molecule type" value="Genomic_DNA"/>
</dbReference>
<dbReference type="PANTHER" id="PTHR44520">
    <property type="entry name" value="RESPONSE REGULATOR RCP1-RELATED"/>
    <property type="match status" value="1"/>
</dbReference>
<dbReference type="SUPFAM" id="SSF52172">
    <property type="entry name" value="CheY-like"/>
    <property type="match status" value="1"/>
</dbReference>
<feature type="domain" description="Response regulatory" evidence="2">
    <location>
        <begin position="10"/>
        <end position="133"/>
    </location>
</feature>
<dbReference type="InterPro" id="IPR011006">
    <property type="entry name" value="CheY-like_superfamily"/>
</dbReference>
<dbReference type="PANTHER" id="PTHR44520:SF2">
    <property type="entry name" value="RESPONSE REGULATOR RCP1"/>
    <property type="match status" value="1"/>
</dbReference>